<feature type="transmembrane region" description="Helical" evidence="1">
    <location>
        <begin position="75"/>
        <end position="102"/>
    </location>
</feature>
<protein>
    <submittedName>
        <fullName evidence="2">Unannotated protein</fullName>
    </submittedName>
</protein>
<gene>
    <name evidence="2" type="ORF">UFOPK1852_00190</name>
</gene>
<accession>A0A6J6H2A3</accession>
<keyword evidence="1" id="KW-0472">Membrane</keyword>
<evidence type="ECO:0000313" key="2">
    <source>
        <dbReference type="EMBL" id="CAB4602808.1"/>
    </source>
</evidence>
<dbReference type="AlphaFoldDB" id="A0A6J6H2A3"/>
<reference evidence="2" key="1">
    <citation type="submission" date="2020-05" db="EMBL/GenBank/DDBJ databases">
        <authorList>
            <person name="Chiriac C."/>
            <person name="Salcher M."/>
            <person name="Ghai R."/>
            <person name="Kavagutti S V."/>
        </authorList>
    </citation>
    <scope>NUCLEOTIDE SEQUENCE</scope>
</reference>
<sequence>MESFLTDLRARWFLFIRPKLSALPPVQDGSSKPLTPEESRLLFRKALTDSVEGGWKIEIENELDAVLSKKPTFNWFGSLAGFAILLFIYFPFALFLLVVVIIRGVTRRDVTRKIWIDELGRVQRR</sequence>
<organism evidence="2">
    <name type="scientific">freshwater metagenome</name>
    <dbReference type="NCBI Taxonomy" id="449393"/>
    <lineage>
        <taxon>unclassified sequences</taxon>
        <taxon>metagenomes</taxon>
        <taxon>ecological metagenomes</taxon>
    </lineage>
</organism>
<keyword evidence="1" id="KW-1133">Transmembrane helix</keyword>
<dbReference type="EMBL" id="CAEZUS010000016">
    <property type="protein sequence ID" value="CAB4602808.1"/>
    <property type="molecule type" value="Genomic_DNA"/>
</dbReference>
<proteinExistence type="predicted"/>
<keyword evidence="1" id="KW-0812">Transmembrane</keyword>
<name>A0A6J6H2A3_9ZZZZ</name>
<evidence type="ECO:0000256" key="1">
    <source>
        <dbReference type="SAM" id="Phobius"/>
    </source>
</evidence>